<dbReference type="SUPFAM" id="SSF52540">
    <property type="entry name" value="P-loop containing nucleoside triphosphate hydrolases"/>
    <property type="match status" value="1"/>
</dbReference>
<dbReference type="Proteomes" id="UP000683360">
    <property type="component" value="Unassembled WGS sequence"/>
</dbReference>
<sequence>MHLEYIKRGAVQDRFIHTKAFTCIYDTVSENKVTVISGPPGCGKTVLSYQTALKLKETENYVIVVITNPWQLMAFLNSNTKQVFVIDDIVGKYSLNDNSLQSWEANANFIIHFLGRLLNTKLIVTCRSYIYRNKKFNSLKLPHIHCDMLADNMLMTMEERQQICSCHMSEEEAQSLQDSILMLYNFFH</sequence>
<dbReference type="EMBL" id="CAJPWZ010003169">
    <property type="protein sequence ID" value="CAG2253808.1"/>
    <property type="molecule type" value="Genomic_DNA"/>
</dbReference>
<organism evidence="2 3">
    <name type="scientific">Mytilus edulis</name>
    <name type="common">Blue mussel</name>
    <dbReference type="NCBI Taxonomy" id="6550"/>
    <lineage>
        <taxon>Eukaryota</taxon>
        <taxon>Metazoa</taxon>
        <taxon>Spiralia</taxon>
        <taxon>Lophotrochozoa</taxon>
        <taxon>Mollusca</taxon>
        <taxon>Bivalvia</taxon>
        <taxon>Autobranchia</taxon>
        <taxon>Pteriomorphia</taxon>
        <taxon>Mytilida</taxon>
        <taxon>Mytiloidea</taxon>
        <taxon>Mytilidae</taxon>
        <taxon>Mytilinae</taxon>
        <taxon>Mytilus</taxon>
    </lineage>
</organism>
<keyword evidence="3" id="KW-1185">Reference proteome</keyword>
<dbReference type="InterPro" id="IPR049050">
    <property type="entry name" value="nSTAND3"/>
</dbReference>
<proteinExistence type="predicted"/>
<dbReference type="Gene3D" id="3.40.50.300">
    <property type="entry name" value="P-loop containing nucleotide triphosphate hydrolases"/>
    <property type="match status" value="1"/>
</dbReference>
<reference evidence="2" key="1">
    <citation type="submission" date="2021-03" db="EMBL/GenBank/DDBJ databases">
        <authorList>
            <person name="Bekaert M."/>
        </authorList>
    </citation>
    <scope>NUCLEOTIDE SEQUENCE</scope>
</reference>
<dbReference type="AlphaFoldDB" id="A0A8S3V7Q6"/>
<protein>
    <recommendedName>
        <fullName evidence="1">Novel STAND NTPase 3 domain-containing protein</fullName>
    </recommendedName>
</protein>
<evidence type="ECO:0000313" key="2">
    <source>
        <dbReference type="EMBL" id="CAG2253808.1"/>
    </source>
</evidence>
<dbReference type="Pfam" id="PF20720">
    <property type="entry name" value="nSTAND3"/>
    <property type="match status" value="1"/>
</dbReference>
<dbReference type="OrthoDB" id="6084350at2759"/>
<name>A0A8S3V7Q6_MYTED</name>
<evidence type="ECO:0000259" key="1">
    <source>
        <dbReference type="Pfam" id="PF20720"/>
    </source>
</evidence>
<dbReference type="InterPro" id="IPR027417">
    <property type="entry name" value="P-loop_NTPase"/>
</dbReference>
<feature type="domain" description="Novel STAND NTPase 3" evidence="1">
    <location>
        <begin position="15"/>
        <end position="168"/>
    </location>
</feature>
<gene>
    <name evidence="2" type="ORF">MEDL_65319</name>
</gene>
<evidence type="ECO:0000313" key="3">
    <source>
        <dbReference type="Proteomes" id="UP000683360"/>
    </source>
</evidence>
<comment type="caution">
    <text evidence="2">The sequence shown here is derived from an EMBL/GenBank/DDBJ whole genome shotgun (WGS) entry which is preliminary data.</text>
</comment>
<accession>A0A8S3V7Q6</accession>